<dbReference type="GeneID" id="112905117"/>
<dbReference type="SMART" id="SM01017">
    <property type="entry name" value="Arrestin_C"/>
    <property type="match status" value="1"/>
</dbReference>
<feature type="non-terminal residue" evidence="5">
    <location>
        <position position="1"/>
    </location>
</feature>
<dbReference type="InterPro" id="IPR014756">
    <property type="entry name" value="Ig_E-set"/>
</dbReference>
<dbReference type="KEGG" id="apln:112905117"/>
<dbReference type="GO" id="GO:0005737">
    <property type="term" value="C:cytoplasm"/>
    <property type="evidence" value="ECO:0007669"/>
    <property type="project" value="TreeGrafter"/>
</dbReference>
<dbReference type="SUPFAM" id="SSF81296">
    <property type="entry name" value="E set domains"/>
    <property type="match status" value="2"/>
</dbReference>
<dbReference type="OrthoDB" id="6784654at2759"/>
<dbReference type="Pfam" id="PF00339">
    <property type="entry name" value="Arrestin_N"/>
    <property type="match status" value="1"/>
</dbReference>
<accession>A0A7F5R9N2</accession>
<evidence type="ECO:0000256" key="2">
    <source>
        <dbReference type="ARBA" id="ARBA00022606"/>
    </source>
</evidence>
<proteinExistence type="inferred from homology"/>
<dbReference type="InterPro" id="IPR011022">
    <property type="entry name" value="Arrestin_C-like"/>
</dbReference>
<name>A0A7F5R9N2_AGRPL</name>
<keyword evidence="2" id="KW-0716">Sensory transduction</keyword>
<dbReference type="RefSeq" id="XP_025832683.1">
    <property type="nucleotide sequence ID" value="XM_025976898.1"/>
</dbReference>
<evidence type="ECO:0000313" key="4">
    <source>
        <dbReference type="Proteomes" id="UP000192223"/>
    </source>
</evidence>
<protein>
    <submittedName>
        <fullName evidence="5">Arrestin domain-containing protein 17-like</fullName>
    </submittedName>
</protein>
<gene>
    <name evidence="5" type="primary">LOC112905117</name>
</gene>
<dbReference type="PANTHER" id="PTHR11188:SF176">
    <property type="entry name" value="ARRESTIN DOMAIN-CONTAINING PROTEIN 1"/>
    <property type="match status" value="1"/>
</dbReference>
<dbReference type="Proteomes" id="UP000192223">
    <property type="component" value="Unplaced"/>
</dbReference>
<dbReference type="InterPro" id="IPR011021">
    <property type="entry name" value="Arrestin-like_N"/>
</dbReference>
<feature type="domain" description="Arrestin C-terminal-like" evidence="3">
    <location>
        <begin position="171"/>
        <end position="304"/>
    </location>
</feature>
<dbReference type="PANTHER" id="PTHR11188">
    <property type="entry name" value="ARRESTIN DOMAIN CONTAINING PROTEIN"/>
    <property type="match status" value="1"/>
</dbReference>
<keyword evidence="4" id="KW-1185">Reference proteome</keyword>
<evidence type="ECO:0000259" key="3">
    <source>
        <dbReference type="SMART" id="SM01017"/>
    </source>
</evidence>
<dbReference type="Gene3D" id="2.60.40.640">
    <property type="match status" value="2"/>
</dbReference>
<dbReference type="InParanoid" id="A0A7F5R9N2"/>
<sequence length="413" mass="46130">CPLKKFFVVIRDQTVSGRIKIVNTSVKQIRGLEVICKGEAFTSWQRRSLKLKAGQYVHKKKNFLMYEGKEKYFRYKYFLLGGKGQEIELPPGDHFYTFTFVLPSDLPPSFEHSKGYIRYSLKARLVRPWKPDQIASKVITLANNFDLNSVPTLREPKSVKNEQTVGYFCFASGIVSLTISTPQTGYVSGEKMTVACEVENESSVKVQGIRFYLKQLLHFSATYPFKETERKELKLAKKIRRCQILAGEVDKFQTNITVPEVAPSNLSRCSIIDLKYELEVVVNLGSFHNELTATIPITIGSVPLAQGSNSNPTAPELNAQSLTSVLSWLSVLATPLLSKNGQQTYFSSDVLECPQNPKAPSEFNSYSTCSYPAIANQSPSTLMSCMESGCSISKPNNDTCQNLLESVSTLKTT</sequence>
<organism evidence="4 5">
    <name type="scientific">Agrilus planipennis</name>
    <name type="common">Emerald ash borer</name>
    <name type="synonym">Agrilus marcopoli</name>
    <dbReference type="NCBI Taxonomy" id="224129"/>
    <lineage>
        <taxon>Eukaryota</taxon>
        <taxon>Metazoa</taxon>
        <taxon>Ecdysozoa</taxon>
        <taxon>Arthropoda</taxon>
        <taxon>Hexapoda</taxon>
        <taxon>Insecta</taxon>
        <taxon>Pterygota</taxon>
        <taxon>Neoptera</taxon>
        <taxon>Endopterygota</taxon>
        <taxon>Coleoptera</taxon>
        <taxon>Polyphaga</taxon>
        <taxon>Elateriformia</taxon>
        <taxon>Buprestoidea</taxon>
        <taxon>Buprestidae</taxon>
        <taxon>Agrilinae</taxon>
        <taxon>Agrilus</taxon>
    </lineage>
</organism>
<evidence type="ECO:0000256" key="1">
    <source>
        <dbReference type="ARBA" id="ARBA00005298"/>
    </source>
</evidence>
<reference evidence="5" key="1">
    <citation type="submission" date="2025-08" db="UniProtKB">
        <authorList>
            <consortium name="RefSeq"/>
        </authorList>
    </citation>
    <scope>IDENTIFICATION</scope>
    <source>
        <tissue evidence="5">Entire body</tissue>
    </source>
</reference>
<dbReference type="InterPro" id="IPR050357">
    <property type="entry name" value="Arrestin_domain-protein"/>
</dbReference>
<dbReference type="GO" id="GO:0015031">
    <property type="term" value="P:protein transport"/>
    <property type="evidence" value="ECO:0007669"/>
    <property type="project" value="TreeGrafter"/>
</dbReference>
<dbReference type="Pfam" id="PF02752">
    <property type="entry name" value="Arrestin_C"/>
    <property type="match status" value="1"/>
</dbReference>
<dbReference type="AlphaFoldDB" id="A0A7F5R9N2"/>
<evidence type="ECO:0000313" key="5">
    <source>
        <dbReference type="RefSeq" id="XP_025832683.1"/>
    </source>
</evidence>
<dbReference type="InterPro" id="IPR014752">
    <property type="entry name" value="Arrestin-like_C"/>
</dbReference>
<comment type="similarity">
    <text evidence="1">Belongs to the arrestin family.</text>
</comment>